<keyword evidence="11" id="KW-1185">Reference proteome</keyword>
<evidence type="ECO:0000256" key="6">
    <source>
        <dbReference type="PIRSR" id="PIRSR625650-2"/>
    </source>
</evidence>
<evidence type="ECO:0000256" key="3">
    <source>
        <dbReference type="ARBA" id="ARBA00022630"/>
    </source>
</evidence>
<dbReference type="InterPro" id="IPR025650">
    <property type="entry name" value="Alkyl-DHAP_Synthase"/>
</dbReference>
<feature type="domain" description="FAD-binding PCMH-type" evidence="9">
    <location>
        <begin position="97"/>
        <end position="278"/>
    </location>
</feature>
<dbReference type="Gene3D" id="3.30.300.330">
    <property type="match status" value="1"/>
</dbReference>
<dbReference type="Gene3D" id="3.30.43.10">
    <property type="entry name" value="Uridine Diphospho-n-acetylenolpyruvylglucosamine Reductase, domain 2"/>
    <property type="match status" value="1"/>
</dbReference>
<evidence type="ECO:0000313" key="10">
    <source>
        <dbReference type="EMBL" id="PSC06494.1"/>
    </source>
</evidence>
<evidence type="ECO:0000256" key="5">
    <source>
        <dbReference type="PIRSR" id="PIRSR625650-1"/>
    </source>
</evidence>
<dbReference type="InterPro" id="IPR016164">
    <property type="entry name" value="FAD-linked_Oxase-like_C"/>
</dbReference>
<dbReference type="InterPro" id="IPR016166">
    <property type="entry name" value="FAD-bd_PCMH"/>
</dbReference>
<protein>
    <submittedName>
        <fullName evidence="10">FAD-binding oxidoreductase</fullName>
    </submittedName>
</protein>
<evidence type="ECO:0000256" key="8">
    <source>
        <dbReference type="PIRSR" id="PIRSR625650-4"/>
    </source>
</evidence>
<dbReference type="OrthoDB" id="9811557at2"/>
<dbReference type="Gene3D" id="3.30.465.10">
    <property type="match status" value="1"/>
</dbReference>
<dbReference type="RefSeq" id="WP_106335408.1">
    <property type="nucleotide sequence ID" value="NZ_PVZS01000003.1"/>
</dbReference>
<organism evidence="10 11">
    <name type="scientific">Alsobacter soli</name>
    <dbReference type="NCBI Taxonomy" id="2109933"/>
    <lineage>
        <taxon>Bacteria</taxon>
        <taxon>Pseudomonadati</taxon>
        <taxon>Pseudomonadota</taxon>
        <taxon>Alphaproteobacteria</taxon>
        <taxon>Hyphomicrobiales</taxon>
        <taxon>Alsobacteraceae</taxon>
        <taxon>Alsobacter</taxon>
    </lineage>
</organism>
<sequence>MMKWWGWGAYDVSFPMDQKPNLWPWARTKLGLEVERSTPPVERASLRFASPVMNDAFVGALAAAVPHAECSSSDEDRLHHAYGKSYPNLWRARCGDLGRLPDLVVRPSSREDVESILALAHAHEACVIPFGGGTNIVGGVDPLLGERRMIVCLDLRRMNRVVSVDRYAMTAVIQAGASGPELEQQLQKHGLSLGHFPDSFEYSTLGGWLATRSAGMQSDAYGRIEDMVVSVTMATPMGVIETRPVPASSAGPDLNRVVVGSEGVLGVIVEATMRVHAAPAAKDYRGLLFRSFSDGVAAIHDCLRAGIRPSMIRLQDEGETELAFRMKAPPKGLSGLLQGGVKAYLARSGYARPCIMVIGFEGQPADVRRLRVQALRVMKRRGAFPLGASVGGAWSKDKYNMPYLRDYIMDRGVMCDVSETSATWDKVVDVHARTIAAVEELFREEQGGHGVVGCHISHTYDTGACLYFTYAARQIEGRELDQYYRYKRRITDGFMQSGAALTHHHAVGTEHRPWMEQEVSSTGLRALRGLKAALDPKGIMNPGKLIPDEGKTAQPPP</sequence>
<accession>A0A2T1HY03</accession>
<evidence type="ECO:0000313" key="11">
    <source>
        <dbReference type="Proteomes" id="UP000239772"/>
    </source>
</evidence>
<dbReference type="PANTHER" id="PTHR46568:SF1">
    <property type="entry name" value="ALKYLDIHYDROXYACETONEPHOSPHATE SYNTHASE, PEROXISOMAL"/>
    <property type="match status" value="1"/>
</dbReference>
<reference evidence="11" key="1">
    <citation type="submission" date="2018-03" db="EMBL/GenBank/DDBJ databases">
        <authorList>
            <person name="Sun L."/>
            <person name="Liu H."/>
            <person name="Chen W."/>
            <person name="Huang K."/>
            <person name="Liu W."/>
            <person name="Gao X."/>
        </authorList>
    </citation>
    <scope>NUCLEOTIDE SEQUENCE [LARGE SCALE GENOMIC DNA]</scope>
    <source>
        <strain evidence="11">SH9</strain>
    </source>
</reference>
<keyword evidence="4 7" id="KW-0274">FAD</keyword>
<dbReference type="InterPro" id="IPR004113">
    <property type="entry name" value="FAD-bd_oxidored_4_C"/>
</dbReference>
<feature type="active site" description="Proton donor/acceptor" evidence="5">
    <location>
        <position position="467"/>
    </location>
</feature>
<evidence type="ECO:0000256" key="7">
    <source>
        <dbReference type="PIRSR" id="PIRSR625650-3"/>
    </source>
</evidence>
<comment type="cofactor">
    <cofactor evidence="1 7">
        <name>FAD</name>
        <dbReference type="ChEBI" id="CHEBI:57692"/>
    </cofactor>
</comment>
<dbReference type="InterPro" id="IPR016169">
    <property type="entry name" value="FAD-bd_PCMH_sub2"/>
</dbReference>
<evidence type="ECO:0000256" key="1">
    <source>
        <dbReference type="ARBA" id="ARBA00001974"/>
    </source>
</evidence>
<dbReference type="GO" id="GO:0071949">
    <property type="term" value="F:FAD binding"/>
    <property type="evidence" value="ECO:0007669"/>
    <property type="project" value="InterPro"/>
</dbReference>
<dbReference type="InterPro" id="IPR036318">
    <property type="entry name" value="FAD-bd_PCMH-like_sf"/>
</dbReference>
<feature type="site" description="Important for enzyme activity" evidence="8">
    <location>
        <position position="313"/>
    </location>
</feature>
<evidence type="ECO:0000259" key="9">
    <source>
        <dbReference type="PROSITE" id="PS51387"/>
    </source>
</evidence>
<comment type="caution">
    <text evidence="10">The sequence shown here is derived from an EMBL/GenBank/DDBJ whole genome shotgun (WGS) entry which is preliminary data.</text>
</comment>
<name>A0A2T1HY03_9HYPH</name>
<dbReference type="EMBL" id="PVZS01000003">
    <property type="protein sequence ID" value="PSC06494.1"/>
    <property type="molecule type" value="Genomic_DNA"/>
</dbReference>
<dbReference type="Gene3D" id="3.30.70.3450">
    <property type="match status" value="1"/>
</dbReference>
<dbReference type="InterPro" id="IPR016167">
    <property type="entry name" value="FAD-bd_PCMH_sub1"/>
</dbReference>
<dbReference type="GO" id="GO:0008609">
    <property type="term" value="F:alkylglycerone-phosphate synthase activity"/>
    <property type="evidence" value="ECO:0007669"/>
    <property type="project" value="InterPro"/>
</dbReference>
<dbReference type="PROSITE" id="PS51387">
    <property type="entry name" value="FAD_PCMH"/>
    <property type="match status" value="1"/>
</dbReference>
<feature type="binding site" evidence="7">
    <location>
        <begin position="262"/>
        <end position="268"/>
    </location>
    <ligand>
        <name>FAD</name>
        <dbReference type="ChEBI" id="CHEBI:57692"/>
    </ligand>
</feature>
<proteinExistence type="inferred from homology"/>
<gene>
    <name evidence="10" type="ORF">SLNSH_04245</name>
</gene>
<dbReference type="FunFam" id="1.10.45.10:FF:000001">
    <property type="entry name" value="D-lactate dehydrogenase mitochondrial"/>
    <property type="match status" value="1"/>
</dbReference>
<dbReference type="Pfam" id="PF01565">
    <property type="entry name" value="FAD_binding_4"/>
    <property type="match status" value="1"/>
</dbReference>
<dbReference type="SUPFAM" id="SSF56176">
    <property type="entry name" value="FAD-binding/transporter-associated domain-like"/>
    <property type="match status" value="1"/>
</dbReference>
<evidence type="ECO:0000256" key="2">
    <source>
        <dbReference type="ARBA" id="ARBA00008000"/>
    </source>
</evidence>
<dbReference type="InterPro" id="IPR016171">
    <property type="entry name" value="Vanillyl_alc_oxidase_C-sub2"/>
</dbReference>
<dbReference type="Pfam" id="PF02913">
    <property type="entry name" value="FAD-oxidase_C"/>
    <property type="match status" value="1"/>
</dbReference>
<keyword evidence="3" id="KW-0285">Flavoprotein</keyword>
<dbReference type="SUPFAM" id="SSF55103">
    <property type="entry name" value="FAD-linked oxidases, C-terminal domain"/>
    <property type="match status" value="1"/>
</dbReference>
<comment type="similarity">
    <text evidence="2">Belongs to the FAD-binding oxidoreductase/transferase type 4 family.</text>
</comment>
<evidence type="ECO:0000256" key="4">
    <source>
        <dbReference type="ARBA" id="ARBA00022827"/>
    </source>
</evidence>
<dbReference type="GO" id="GO:0008610">
    <property type="term" value="P:lipid biosynthetic process"/>
    <property type="evidence" value="ECO:0007669"/>
    <property type="project" value="InterPro"/>
</dbReference>
<dbReference type="PANTHER" id="PTHR46568">
    <property type="entry name" value="ALKYLDIHYDROXYACETONEPHOSPHATE SYNTHASE, PEROXISOMAL"/>
    <property type="match status" value="1"/>
</dbReference>
<feature type="binding site" evidence="6">
    <location>
        <position position="405"/>
    </location>
    <ligand>
        <name>substrate</name>
    </ligand>
</feature>
<dbReference type="Proteomes" id="UP000239772">
    <property type="component" value="Unassembled WGS sequence"/>
</dbReference>
<feature type="binding site" evidence="7">
    <location>
        <begin position="198"/>
        <end position="204"/>
    </location>
    <ligand>
        <name>FAD</name>
        <dbReference type="ChEBI" id="CHEBI:57692"/>
    </ligand>
</feature>
<dbReference type="AlphaFoldDB" id="A0A2T1HY03"/>
<dbReference type="Gene3D" id="1.10.45.10">
    <property type="entry name" value="Vanillyl-alcohol Oxidase, Chain A, domain 4"/>
    <property type="match status" value="1"/>
</dbReference>
<dbReference type="InterPro" id="IPR006094">
    <property type="entry name" value="Oxid_FAD_bind_N"/>
</dbReference>